<accession>A0A0C3HXQ4</accession>
<dbReference type="Proteomes" id="UP000054321">
    <property type="component" value="Unassembled WGS sequence"/>
</dbReference>
<dbReference type="AlphaFoldDB" id="A0A0C3HXQ4"/>
<reference evidence="2" key="2">
    <citation type="submission" date="2015-01" db="EMBL/GenBank/DDBJ databases">
        <title>Evolutionary Origins and Diversification of the Mycorrhizal Mutualists.</title>
        <authorList>
            <consortium name="DOE Joint Genome Institute"/>
            <consortium name="Mycorrhizal Genomics Consortium"/>
            <person name="Kohler A."/>
            <person name="Kuo A."/>
            <person name="Nagy L.G."/>
            <person name="Floudas D."/>
            <person name="Copeland A."/>
            <person name="Barry K.W."/>
            <person name="Cichocki N."/>
            <person name="Veneault-Fourrey C."/>
            <person name="LaButti K."/>
            <person name="Lindquist E.A."/>
            <person name="Lipzen A."/>
            <person name="Lundell T."/>
            <person name="Morin E."/>
            <person name="Murat C."/>
            <person name="Riley R."/>
            <person name="Ohm R."/>
            <person name="Sun H."/>
            <person name="Tunlid A."/>
            <person name="Henrissat B."/>
            <person name="Grigoriev I.V."/>
            <person name="Hibbett D.S."/>
            <person name="Martin F."/>
        </authorList>
    </citation>
    <scope>NUCLEOTIDE SEQUENCE [LARGE SCALE GENOMIC DNA]</scope>
    <source>
        <strain evidence="2">Zn</strain>
    </source>
</reference>
<evidence type="ECO:0000313" key="2">
    <source>
        <dbReference type="Proteomes" id="UP000054321"/>
    </source>
</evidence>
<keyword evidence="2" id="KW-1185">Reference proteome</keyword>
<dbReference type="InParanoid" id="A0A0C3HXQ4"/>
<dbReference type="HOGENOM" id="CLU_1845671_0_0_1"/>
<dbReference type="EMBL" id="KN832870">
    <property type="protein sequence ID" value="KIN07002.1"/>
    <property type="molecule type" value="Genomic_DNA"/>
</dbReference>
<dbReference type="OrthoDB" id="2896390at2759"/>
<reference evidence="1 2" key="1">
    <citation type="submission" date="2014-04" db="EMBL/GenBank/DDBJ databases">
        <authorList>
            <consortium name="DOE Joint Genome Institute"/>
            <person name="Kuo A."/>
            <person name="Martino E."/>
            <person name="Perotto S."/>
            <person name="Kohler A."/>
            <person name="Nagy L.G."/>
            <person name="Floudas D."/>
            <person name="Copeland A."/>
            <person name="Barry K.W."/>
            <person name="Cichocki N."/>
            <person name="Veneault-Fourrey C."/>
            <person name="LaButti K."/>
            <person name="Lindquist E.A."/>
            <person name="Lipzen A."/>
            <person name="Lundell T."/>
            <person name="Morin E."/>
            <person name="Murat C."/>
            <person name="Sun H."/>
            <person name="Tunlid A."/>
            <person name="Henrissat B."/>
            <person name="Grigoriev I.V."/>
            <person name="Hibbett D.S."/>
            <person name="Martin F."/>
            <person name="Nordberg H.P."/>
            <person name="Cantor M.N."/>
            <person name="Hua S.X."/>
        </authorList>
    </citation>
    <scope>NUCLEOTIDE SEQUENCE [LARGE SCALE GENOMIC DNA]</scope>
    <source>
        <strain evidence="1 2">Zn</strain>
    </source>
</reference>
<name>A0A0C3HXQ4_OIDMZ</name>
<organism evidence="1 2">
    <name type="scientific">Oidiodendron maius (strain Zn)</name>
    <dbReference type="NCBI Taxonomy" id="913774"/>
    <lineage>
        <taxon>Eukaryota</taxon>
        <taxon>Fungi</taxon>
        <taxon>Dikarya</taxon>
        <taxon>Ascomycota</taxon>
        <taxon>Pezizomycotina</taxon>
        <taxon>Leotiomycetes</taxon>
        <taxon>Leotiomycetes incertae sedis</taxon>
        <taxon>Myxotrichaceae</taxon>
        <taxon>Oidiodendron</taxon>
    </lineage>
</organism>
<gene>
    <name evidence="1" type="ORF">OIDMADRAFT_21921</name>
</gene>
<evidence type="ECO:0000313" key="1">
    <source>
        <dbReference type="EMBL" id="KIN07002.1"/>
    </source>
</evidence>
<protein>
    <submittedName>
        <fullName evidence="1">Uncharacterized protein</fullName>
    </submittedName>
</protein>
<sequence>MVGIRRTATKHPPSEHYLLSCSDLHDWALAYEAPQGEFSTPGKPPGNTMRREDFEDVTVRTAGNTGFIWIHFATFISGKPLSIGIDVLSLHQQDGKWVFSGRRMWSLRVNEIKLTERTYMPPPYNYTGRNSEPGVGLYR</sequence>
<proteinExistence type="predicted"/>